<dbReference type="InterPro" id="IPR011059">
    <property type="entry name" value="Metal-dep_hydrolase_composite"/>
</dbReference>
<dbReference type="CDD" id="cd01299">
    <property type="entry name" value="Met_dep_hydrolase_A"/>
    <property type="match status" value="1"/>
</dbReference>
<dbReference type="SUPFAM" id="SSF51338">
    <property type="entry name" value="Composite domain of metallo-dependent hydrolases"/>
    <property type="match status" value="1"/>
</dbReference>
<evidence type="ECO:0000259" key="1">
    <source>
        <dbReference type="Pfam" id="PF01979"/>
    </source>
</evidence>
<dbReference type="eggNOG" id="COG1228">
    <property type="taxonomic scope" value="Bacteria"/>
</dbReference>
<dbReference type="GeneID" id="93733530"/>
<keyword evidence="2" id="KW-0614">Plasmid</keyword>
<accession>B5GS58</accession>
<proteinExistence type="predicted"/>
<evidence type="ECO:0000313" key="2">
    <source>
        <dbReference type="EMBL" id="EFG03849.2"/>
    </source>
</evidence>
<dbReference type="InterPro" id="IPR057744">
    <property type="entry name" value="OTAase-like"/>
</dbReference>
<dbReference type="AlphaFoldDB" id="B5GS58"/>
<dbReference type="Pfam" id="PF01979">
    <property type="entry name" value="Amidohydro_1"/>
    <property type="match status" value="1"/>
</dbReference>
<protein>
    <submittedName>
        <fullName evidence="2">Aryldialkylphosphatase related protein</fullName>
    </submittedName>
</protein>
<dbReference type="PANTHER" id="PTHR43135:SF3">
    <property type="entry name" value="ALPHA-D-RIBOSE 1-METHYLPHOSPHONATE 5-TRIPHOSPHATE DIPHOSPHATASE"/>
    <property type="match status" value="1"/>
</dbReference>
<dbReference type="RefSeq" id="WP_003954638.1">
    <property type="nucleotide sequence ID" value="NZ_CM000914.1"/>
</dbReference>
<dbReference type="Proteomes" id="UP000002357">
    <property type="component" value="Plasmid pSCL4"/>
</dbReference>
<dbReference type="OrthoDB" id="3514520at2"/>
<dbReference type="InterPro" id="IPR006680">
    <property type="entry name" value="Amidohydro-rel"/>
</dbReference>
<dbReference type="Gene3D" id="3.20.20.140">
    <property type="entry name" value="Metal-dependent hydrolases"/>
    <property type="match status" value="1"/>
</dbReference>
<dbReference type="InterPro" id="IPR032466">
    <property type="entry name" value="Metal_Hydrolase"/>
</dbReference>
<dbReference type="SUPFAM" id="SSF51556">
    <property type="entry name" value="Metallo-dependent hydrolases"/>
    <property type="match status" value="1"/>
</dbReference>
<evidence type="ECO:0000313" key="3">
    <source>
        <dbReference type="Proteomes" id="UP000002357"/>
    </source>
</evidence>
<geneLocation type="plasmid" evidence="2 3">
    <name>pSCL4</name>
</geneLocation>
<dbReference type="Gene3D" id="2.30.40.10">
    <property type="entry name" value="Urease, subunit C, domain 1"/>
    <property type="match status" value="1"/>
</dbReference>
<sequence>MRSVLYGATVFDGTGAAPFAADIVVDGATGLITALASAGTGDGDLAFDLAGITVLPGLIDTHVHSVLSGADTLARLDEPFSYQFYAAGWNLERTLDRGITTVRDAGGADLGVRQAVADGLISGPDLRIAVTMLSQTGGHADGWLVTGGCLPLFAAHPGRPEPVVDGPEDMRRRVRELVRAGADVIKVCASGGVLSPRDDPRHPQFSAEELTMCVTEAAAAGLSVMAHAQGAAGIKNALRAGVRSIEHGVFLDNECIELLLEKRAWLVPTLLVATSLVEAIDAGARLPAAVAEKARAVRDVHLRSVERAVAAGVRIAMGTDSGVVAHGDNLRELTLMRGVGLTPQQTLYAATASAADLLGLAADRGEISEGRRADLTLITGDPYDFDGYAERITGVMKAGKWVRGGVPVGGAVDGLP</sequence>
<feature type="domain" description="Amidohydrolase-related" evidence="1">
    <location>
        <begin position="53"/>
        <end position="402"/>
    </location>
</feature>
<organism evidence="2 3">
    <name type="scientific">Streptomyces clavuligerus</name>
    <dbReference type="NCBI Taxonomy" id="1901"/>
    <lineage>
        <taxon>Bacteria</taxon>
        <taxon>Bacillati</taxon>
        <taxon>Actinomycetota</taxon>
        <taxon>Actinomycetes</taxon>
        <taxon>Kitasatosporales</taxon>
        <taxon>Streptomycetaceae</taxon>
        <taxon>Streptomyces</taxon>
    </lineage>
</organism>
<keyword evidence="3" id="KW-1185">Reference proteome</keyword>
<dbReference type="GO" id="GO:0016810">
    <property type="term" value="F:hydrolase activity, acting on carbon-nitrogen (but not peptide) bonds"/>
    <property type="evidence" value="ECO:0007669"/>
    <property type="project" value="InterPro"/>
</dbReference>
<reference evidence="2 3" key="1">
    <citation type="journal article" date="2010" name="Genome Biol. Evol.">
        <title>The sequence of a 1.8-mb bacterial linear plasmid reveals a rich evolutionary reservoir of secondary metabolic pathways.</title>
        <authorList>
            <person name="Medema M.H."/>
            <person name="Trefzer A."/>
            <person name="Kovalchuk A."/>
            <person name="van den Berg M."/>
            <person name="Mueller U."/>
            <person name="Heijne W."/>
            <person name="Wu L."/>
            <person name="Alam M.T."/>
            <person name="Ronning C.M."/>
            <person name="Nierman W.C."/>
            <person name="Bovenberg R.A.L."/>
            <person name="Breitling R."/>
            <person name="Takano E."/>
        </authorList>
    </citation>
    <scope>NUCLEOTIDE SEQUENCE [LARGE SCALE GENOMIC DNA]</scope>
    <source>
        <strain evidence="3">ATCC 27064 / DSM 738 / JCM 4710 / NBRC 13307 / NCIMB 12785 / NRRL 3585 / VKM Ac-602</strain>
        <plasmid evidence="2">pSCL4</plasmid>
    </source>
</reference>
<dbReference type="InterPro" id="IPR051781">
    <property type="entry name" value="Metallo-dep_Hydrolase"/>
</dbReference>
<name>B5GS58_STRCL</name>
<dbReference type="EMBL" id="CM000914">
    <property type="protein sequence ID" value="EFG03849.2"/>
    <property type="molecule type" value="Genomic_DNA"/>
</dbReference>
<dbReference type="PANTHER" id="PTHR43135">
    <property type="entry name" value="ALPHA-D-RIBOSE 1-METHYLPHOSPHONATE 5-TRIPHOSPHATE DIPHOSPHATASE"/>
    <property type="match status" value="1"/>
</dbReference>
<gene>
    <name evidence="2" type="ORF">SCLAV_p0358</name>
</gene>